<feature type="non-terminal residue" evidence="2">
    <location>
        <position position="1"/>
    </location>
</feature>
<keyword evidence="1" id="KW-1133">Transmembrane helix</keyword>
<keyword evidence="1" id="KW-0812">Transmembrane</keyword>
<dbReference type="Proteomes" id="UP001057375">
    <property type="component" value="Unassembled WGS sequence"/>
</dbReference>
<evidence type="ECO:0000256" key="1">
    <source>
        <dbReference type="SAM" id="Phobius"/>
    </source>
</evidence>
<evidence type="ECO:0000313" key="2">
    <source>
        <dbReference type="EMBL" id="GKT29204.1"/>
    </source>
</evidence>
<reference evidence="2" key="1">
    <citation type="submission" date="2022-03" db="EMBL/GenBank/DDBJ databases">
        <title>Draft genome sequence of Aduncisulcus paluster, a free-living microaerophilic Fornicata.</title>
        <authorList>
            <person name="Yuyama I."/>
            <person name="Kume K."/>
            <person name="Tamura T."/>
            <person name="Inagaki Y."/>
            <person name="Hashimoto T."/>
        </authorList>
    </citation>
    <scope>NUCLEOTIDE SEQUENCE</scope>
    <source>
        <strain evidence="2">NY0171</strain>
    </source>
</reference>
<keyword evidence="3" id="KW-1185">Reference proteome</keyword>
<keyword evidence="1" id="KW-0472">Membrane</keyword>
<feature type="non-terminal residue" evidence="2">
    <location>
        <position position="122"/>
    </location>
</feature>
<protein>
    <submittedName>
        <fullName evidence="2">ABC transporter, substrate-binding protein like protein</fullName>
    </submittedName>
</protein>
<sequence>RPVFHLYEHGMGKGLLGGKGISHYEQGVIAGRIALDILSGKAVKDIPVVEGGDANRFIFDRSVLDRFKIHPSKLPVNSLILNDNKSVWRIHKIEIIAALFVIGVLLVFSIALSIAYMKLRNA</sequence>
<proteinExistence type="predicted"/>
<dbReference type="EMBL" id="BQXS01008214">
    <property type="protein sequence ID" value="GKT29204.1"/>
    <property type="molecule type" value="Genomic_DNA"/>
</dbReference>
<organism evidence="2 3">
    <name type="scientific">Aduncisulcus paluster</name>
    <dbReference type="NCBI Taxonomy" id="2918883"/>
    <lineage>
        <taxon>Eukaryota</taxon>
        <taxon>Metamonada</taxon>
        <taxon>Carpediemonas-like organisms</taxon>
        <taxon>Aduncisulcus</taxon>
    </lineage>
</organism>
<accession>A0ABQ5K9G9</accession>
<gene>
    <name evidence="2" type="ORF">ADUPG1_005193</name>
</gene>
<comment type="caution">
    <text evidence="2">The sequence shown here is derived from an EMBL/GenBank/DDBJ whole genome shotgun (WGS) entry which is preliminary data.</text>
</comment>
<feature type="transmembrane region" description="Helical" evidence="1">
    <location>
        <begin position="95"/>
        <end position="117"/>
    </location>
</feature>
<name>A0ABQ5K9G9_9EUKA</name>
<evidence type="ECO:0000313" key="3">
    <source>
        <dbReference type="Proteomes" id="UP001057375"/>
    </source>
</evidence>